<dbReference type="SUPFAM" id="SSF55874">
    <property type="entry name" value="ATPase domain of HSP90 chaperone/DNA topoisomerase II/histidine kinase"/>
    <property type="match status" value="1"/>
</dbReference>
<dbReference type="SMART" id="SM00448">
    <property type="entry name" value="REC"/>
    <property type="match status" value="1"/>
</dbReference>
<proteinExistence type="predicted"/>
<dbReference type="Pfam" id="PF00512">
    <property type="entry name" value="HisKA"/>
    <property type="match status" value="1"/>
</dbReference>
<dbReference type="Gene3D" id="1.10.287.130">
    <property type="match status" value="1"/>
</dbReference>
<organism evidence="10 11">
    <name type="scientific">Enterovibrio nigricans DSM 22720</name>
    <dbReference type="NCBI Taxonomy" id="1121868"/>
    <lineage>
        <taxon>Bacteria</taxon>
        <taxon>Pseudomonadati</taxon>
        <taxon>Pseudomonadota</taxon>
        <taxon>Gammaproteobacteria</taxon>
        <taxon>Vibrionales</taxon>
        <taxon>Vibrionaceae</taxon>
        <taxon>Enterovibrio</taxon>
    </lineage>
</organism>
<dbReference type="PANTHER" id="PTHR45339">
    <property type="entry name" value="HYBRID SIGNAL TRANSDUCTION HISTIDINE KINASE J"/>
    <property type="match status" value="1"/>
</dbReference>
<feature type="compositionally biased region" description="Basic and acidic residues" evidence="6">
    <location>
        <begin position="690"/>
        <end position="701"/>
    </location>
</feature>
<dbReference type="InterPro" id="IPR036890">
    <property type="entry name" value="HATPase_C_sf"/>
</dbReference>
<dbReference type="Gene3D" id="3.30.565.10">
    <property type="entry name" value="Histidine kinase-like ATPase, C-terminal domain"/>
    <property type="match status" value="1"/>
</dbReference>
<dbReference type="Pfam" id="PF01627">
    <property type="entry name" value="Hpt"/>
    <property type="match status" value="1"/>
</dbReference>
<feature type="region of interest" description="Disordered" evidence="6">
    <location>
        <begin position="687"/>
        <end position="709"/>
    </location>
</feature>
<keyword evidence="10" id="KW-0418">Kinase</keyword>
<gene>
    <name evidence="10" type="ORF">SAMN02745132_03998</name>
</gene>
<feature type="compositionally biased region" description="Polar residues" evidence="6">
    <location>
        <begin position="653"/>
        <end position="668"/>
    </location>
</feature>
<feature type="region of interest" description="Disordered" evidence="6">
    <location>
        <begin position="646"/>
        <end position="668"/>
    </location>
</feature>
<dbReference type="InterPro" id="IPR003594">
    <property type="entry name" value="HATPase_dom"/>
</dbReference>
<keyword evidence="7" id="KW-1133">Transmembrane helix</keyword>
<evidence type="ECO:0000256" key="5">
    <source>
        <dbReference type="PROSITE-ProRule" id="PRU00169"/>
    </source>
</evidence>
<protein>
    <recommendedName>
        <fullName evidence="2">histidine kinase</fullName>
        <ecNumber evidence="2">2.7.13.3</ecNumber>
    </recommendedName>
</protein>
<dbReference type="SMART" id="SM00388">
    <property type="entry name" value="HisKA"/>
    <property type="match status" value="1"/>
</dbReference>
<name>A0A1T4VLM3_9GAMM</name>
<dbReference type="InterPro" id="IPR011006">
    <property type="entry name" value="CheY-like_superfamily"/>
</dbReference>
<keyword evidence="7" id="KW-0472">Membrane</keyword>
<dbReference type="PRINTS" id="PR00344">
    <property type="entry name" value="BCTRLSENSOR"/>
</dbReference>
<dbReference type="RefSeq" id="WP_244556669.1">
    <property type="nucleotide sequence ID" value="NZ_FUXU01000081.1"/>
</dbReference>
<dbReference type="InterPro" id="IPR004358">
    <property type="entry name" value="Sig_transdc_His_kin-like_C"/>
</dbReference>
<dbReference type="InterPro" id="IPR001789">
    <property type="entry name" value="Sig_transdc_resp-reg_receiver"/>
</dbReference>
<feature type="modified residue" description="4-aspartylphosphate" evidence="5">
    <location>
        <position position="575"/>
    </location>
</feature>
<evidence type="ECO:0000313" key="10">
    <source>
        <dbReference type="EMBL" id="SKA65795.1"/>
    </source>
</evidence>
<evidence type="ECO:0000256" key="3">
    <source>
        <dbReference type="ARBA" id="ARBA00022553"/>
    </source>
</evidence>
<keyword evidence="4" id="KW-0902">Two-component regulatory system</keyword>
<dbReference type="GO" id="GO:0005886">
    <property type="term" value="C:plasma membrane"/>
    <property type="evidence" value="ECO:0007669"/>
    <property type="project" value="UniProtKB-SubCell"/>
</dbReference>
<dbReference type="Pfam" id="PF02518">
    <property type="entry name" value="HATPase_c"/>
    <property type="match status" value="1"/>
</dbReference>
<dbReference type="FunFam" id="3.30.565.10:FF:000010">
    <property type="entry name" value="Sensor histidine kinase RcsC"/>
    <property type="match status" value="1"/>
</dbReference>
<dbReference type="SMART" id="SM00387">
    <property type="entry name" value="HATPase_c"/>
    <property type="match status" value="1"/>
</dbReference>
<feature type="transmembrane region" description="Helical" evidence="7">
    <location>
        <begin position="76"/>
        <end position="95"/>
    </location>
</feature>
<dbReference type="EC" id="2.7.13.3" evidence="2"/>
<feature type="domain" description="Response regulatory" evidence="9">
    <location>
        <begin position="526"/>
        <end position="642"/>
    </location>
</feature>
<evidence type="ECO:0000313" key="11">
    <source>
        <dbReference type="Proteomes" id="UP000190162"/>
    </source>
</evidence>
<dbReference type="Pfam" id="PF00072">
    <property type="entry name" value="Response_reg"/>
    <property type="match status" value="1"/>
</dbReference>
<dbReference type="SUPFAM" id="SSF52172">
    <property type="entry name" value="CheY-like"/>
    <property type="match status" value="1"/>
</dbReference>
<evidence type="ECO:0000256" key="2">
    <source>
        <dbReference type="ARBA" id="ARBA00012438"/>
    </source>
</evidence>
<comment type="catalytic activity">
    <reaction evidence="1">
        <text>ATP + protein L-histidine = ADP + protein N-phospho-L-histidine.</text>
        <dbReference type="EC" id="2.7.13.3"/>
    </reaction>
</comment>
<dbReference type="CDD" id="cd00082">
    <property type="entry name" value="HisKA"/>
    <property type="match status" value="1"/>
</dbReference>
<dbReference type="PANTHER" id="PTHR45339:SF3">
    <property type="entry name" value="HISTIDINE KINASE"/>
    <property type="match status" value="1"/>
</dbReference>
<dbReference type="EMBL" id="FUXU01000081">
    <property type="protein sequence ID" value="SKA65795.1"/>
    <property type="molecule type" value="Genomic_DNA"/>
</dbReference>
<dbReference type="AlphaFoldDB" id="A0A1T4VLM3"/>
<evidence type="ECO:0000259" key="8">
    <source>
        <dbReference type="PROSITE" id="PS50109"/>
    </source>
</evidence>
<keyword evidence="7" id="KW-0812">Transmembrane</keyword>
<dbReference type="InterPro" id="IPR005467">
    <property type="entry name" value="His_kinase_dom"/>
</dbReference>
<dbReference type="Proteomes" id="UP000190162">
    <property type="component" value="Unassembled WGS sequence"/>
</dbReference>
<sequence length="925" mass="101653">MMNIDWNSDGMRWVIRVKGRMATCLNNRYHGIEKACCVGLLALTFFPQSAMAEKEYGYLSSPTLPPVGEGMSAISAIVAVFIALAAALVFFIVAFKRNEQEVRLLRGHLRQKEKELSIAKRSSRAAYQAKKEFLSNMSHELRTPLNAILGMSQLALDSGLQGKQRRYVKRVITSAHSLLQAVNAVLDFTSVKSGNLEIEWVECNIETILTPVANTLGERAQDKGLQFSVNLDMNIPKLIDADSVRMTQVLMALGDNAIKFTDDGEVSVSVSLEFRRDDDVMIRFSIRDTGQGFRRKDLESLFVPFSQVDNSVSREQGGKGLGLSLSKELIALMGGELSADSRLGEGSVFSFTLPCQSGVRETSQLGAAWARSLTGVSALVVASNKSQCLNICNPLVFAGANVSQCRTLSEIEECKSIIERGVFQKIIIDWSGISSDMTSMLSSILPSIPNEHSIYLLTDKHHGLDITETRPPFRFEIVVKPVLPSAFLRAVTEEKQTVCLIKGNEYSQELELEDVPEEELALRNKVILLVEDNLINQEVVLGALESLPVFVLLANNGAEAIELLKKHAIDLVLMDMQMPVVDGVTATKHIRQEMGLKDLPILAMTANTDAHDVAACKEAGMNAHIAKPIEFESLKQKVTGWLLQGHTHRPSEKNSPQQTRENTVSLGSDSVVATKRPLAEQSIVNAEQLSSHREIDDRQPKETVASEAQPARRRVVMEYDETMFDLMVDNVPGISLGEGVKRLGGNKAKYLKILSLFLNSQLTAMDQLLAAGDNSDKAILAHSCKGAGSNIGANEISGAAGLIEDKYNAGEAVTEGEILALKTLVSTALEKFDEIAASSATDEDPVSVDEEVKPLDSYLVEQINALHTSLQEFDIEVQDKVSQLSKSLPHWCNQLEEFKKLQDAINQFDFLTAEEHLKDLKKKTG</sequence>
<dbReference type="InterPro" id="IPR008207">
    <property type="entry name" value="Sig_transdc_His_kin_Hpt_dom"/>
</dbReference>
<dbReference type="SUPFAM" id="SSF47226">
    <property type="entry name" value="Histidine-containing phosphotransfer domain, HPT domain"/>
    <property type="match status" value="1"/>
</dbReference>
<dbReference type="GO" id="GO:0005524">
    <property type="term" value="F:ATP binding"/>
    <property type="evidence" value="ECO:0007669"/>
    <property type="project" value="UniProtKB-KW"/>
</dbReference>
<dbReference type="Gene3D" id="1.20.120.160">
    <property type="entry name" value="HPT domain"/>
    <property type="match status" value="1"/>
</dbReference>
<keyword evidence="10" id="KW-0808">Transferase</keyword>
<dbReference type="PROSITE" id="PS50110">
    <property type="entry name" value="RESPONSE_REGULATORY"/>
    <property type="match status" value="1"/>
</dbReference>
<dbReference type="InterPro" id="IPR003661">
    <property type="entry name" value="HisK_dim/P_dom"/>
</dbReference>
<keyword evidence="3 5" id="KW-0597">Phosphoprotein</keyword>
<evidence type="ECO:0000256" key="1">
    <source>
        <dbReference type="ARBA" id="ARBA00000085"/>
    </source>
</evidence>
<accession>A0A1T4VLM3</accession>
<dbReference type="GO" id="GO:0000155">
    <property type="term" value="F:phosphorelay sensor kinase activity"/>
    <property type="evidence" value="ECO:0007669"/>
    <property type="project" value="InterPro"/>
</dbReference>
<feature type="domain" description="Histidine kinase" evidence="8">
    <location>
        <begin position="136"/>
        <end position="357"/>
    </location>
</feature>
<evidence type="ECO:0000256" key="7">
    <source>
        <dbReference type="SAM" id="Phobius"/>
    </source>
</evidence>
<keyword evidence="11" id="KW-1185">Reference proteome</keyword>
<dbReference type="PROSITE" id="PS50109">
    <property type="entry name" value="HIS_KIN"/>
    <property type="match status" value="1"/>
</dbReference>
<dbReference type="CDD" id="cd16922">
    <property type="entry name" value="HATPase_EvgS-ArcB-TorS-like"/>
    <property type="match status" value="1"/>
</dbReference>
<dbReference type="InterPro" id="IPR036097">
    <property type="entry name" value="HisK_dim/P_sf"/>
</dbReference>
<dbReference type="InterPro" id="IPR036641">
    <property type="entry name" value="HPT_dom_sf"/>
</dbReference>
<evidence type="ECO:0000259" key="9">
    <source>
        <dbReference type="PROSITE" id="PS50110"/>
    </source>
</evidence>
<dbReference type="SUPFAM" id="SSF47384">
    <property type="entry name" value="Homodimeric domain of signal transducing histidine kinase"/>
    <property type="match status" value="1"/>
</dbReference>
<evidence type="ECO:0000256" key="6">
    <source>
        <dbReference type="SAM" id="MobiDB-lite"/>
    </source>
</evidence>
<dbReference type="CDD" id="cd17546">
    <property type="entry name" value="REC_hyHK_CKI1_RcsC-like"/>
    <property type="match status" value="1"/>
</dbReference>
<dbReference type="Gene3D" id="3.40.50.2300">
    <property type="match status" value="1"/>
</dbReference>
<reference evidence="11" key="1">
    <citation type="submission" date="2017-02" db="EMBL/GenBank/DDBJ databases">
        <authorList>
            <person name="Varghese N."/>
            <person name="Submissions S."/>
        </authorList>
    </citation>
    <scope>NUCLEOTIDE SEQUENCE [LARGE SCALE GENOMIC DNA]</scope>
    <source>
        <strain evidence="11">DSM 22720</strain>
    </source>
</reference>
<evidence type="ECO:0000256" key="4">
    <source>
        <dbReference type="ARBA" id="ARBA00023012"/>
    </source>
</evidence>